<dbReference type="PROSITE" id="PS51257">
    <property type="entry name" value="PROKAR_LIPOPROTEIN"/>
    <property type="match status" value="1"/>
</dbReference>
<dbReference type="OrthoDB" id="1466063at2"/>
<organism evidence="2 3">
    <name type="scientific">Cyclonatronum proteinivorum</name>
    <dbReference type="NCBI Taxonomy" id="1457365"/>
    <lineage>
        <taxon>Bacteria</taxon>
        <taxon>Pseudomonadati</taxon>
        <taxon>Balneolota</taxon>
        <taxon>Balneolia</taxon>
        <taxon>Balneolales</taxon>
        <taxon>Cyclonatronaceae</taxon>
        <taxon>Cyclonatronum</taxon>
    </lineage>
</organism>
<proteinExistence type="predicted"/>
<keyword evidence="3" id="KW-1185">Reference proteome</keyword>
<evidence type="ECO:0000313" key="3">
    <source>
        <dbReference type="Proteomes" id="UP000254808"/>
    </source>
</evidence>
<feature type="chain" id="PRO_5016666984" description="Fibronectin type-III domain-containing protein" evidence="1">
    <location>
        <begin position="25"/>
        <end position="498"/>
    </location>
</feature>
<dbReference type="Proteomes" id="UP000254808">
    <property type="component" value="Chromosome"/>
</dbReference>
<keyword evidence="1" id="KW-0732">Signal</keyword>
<evidence type="ECO:0000313" key="2">
    <source>
        <dbReference type="EMBL" id="AXJ02122.1"/>
    </source>
</evidence>
<evidence type="ECO:0000256" key="1">
    <source>
        <dbReference type="SAM" id="SignalP"/>
    </source>
</evidence>
<name>A0A345UNS0_9BACT</name>
<reference evidence="2 3" key="1">
    <citation type="submission" date="2018-03" db="EMBL/GenBank/DDBJ databases">
        <title>Phenotypic and genomic properties of Cyclonatronum proteinivorum gen. nov., sp. nov., a haloalkaliphilic bacteroidete from soda lakes possessing Na+-translocating rhodopsin.</title>
        <authorList>
            <person name="Toshchakov S.V."/>
            <person name="Korzhenkov A."/>
            <person name="Samarov N.I."/>
            <person name="Kublanov I.V."/>
            <person name="Muntyan M.S."/>
            <person name="Sorokin D.Y."/>
        </authorList>
    </citation>
    <scope>NUCLEOTIDE SEQUENCE [LARGE SCALE GENOMIC DNA]</scope>
    <source>
        <strain evidence="2 3">Omega</strain>
    </source>
</reference>
<sequence>MRTISAVVLLLAGAFLLASCDAGFDGNFNENQPPNTFLTVNEINLPDDVRLVSQINISWWGDDPDGYIVGYEFQIGDDTDAPWTFTTRTDSLFVLPIEEGNTDADVRFSVRAVDNEGAVDPDPPSLVFPIRNSPPNIRFRGLETPPDSTYRVFSFGWEASDPDGDANLNRIEMALNDTTSWQSVPPDVSFLTVRIDDTVTPATSQVFLGRALNTSELSFENINLNGDNTFFIRAVDNAGALSPTVSHEWYIKQQTSRVLVLNDIQGDSEFAVLQQHLDLLRNNGIQQFDIMDISDGVTTGGRRVVLSSAFPDRSLGSPTINKMLAEWDHIYWVSNNLDRNIGYALELTVQFFEEGGTMFINIPTRDLPADNPLFQFLPFQRMEILPSGQQSFFLANNSLIEPTEFVDNPPMLQFRRNLLSYYPLIPFGETVPLFEADFKTRAAVTGFINDFDGSKLISATNPDESILFFGVDLREFTPDSELDRLIEITCIEILGFQQ</sequence>
<gene>
    <name evidence="2" type="ORF">CYPRO_2884</name>
</gene>
<accession>A0A345UNS0</accession>
<dbReference type="AlphaFoldDB" id="A0A345UNS0"/>
<dbReference type="KEGG" id="cprv:CYPRO_2884"/>
<feature type="signal peptide" evidence="1">
    <location>
        <begin position="1"/>
        <end position="24"/>
    </location>
</feature>
<evidence type="ECO:0008006" key="4">
    <source>
        <dbReference type="Google" id="ProtNLM"/>
    </source>
</evidence>
<protein>
    <recommendedName>
        <fullName evidence="4">Fibronectin type-III domain-containing protein</fullName>
    </recommendedName>
</protein>
<dbReference type="RefSeq" id="WP_114985250.1">
    <property type="nucleotide sequence ID" value="NZ_CP027806.1"/>
</dbReference>
<dbReference type="EMBL" id="CP027806">
    <property type="protein sequence ID" value="AXJ02122.1"/>
    <property type="molecule type" value="Genomic_DNA"/>
</dbReference>